<keyword evidence="4" id="KW-0808">Transferase</keyword>
<evidence type="ECO:0000313" key="10">
    <source>
        <dbReference type="EMBL" id="GAI78666.1"/>
    </source>
</evidence>
<dbReference type="FunFam" id="3.40.50.1370:FF:000007">
    <property type="entry name" value="Aspartate carbamoyltransferase"/>
    <property type="match status" value="1"/>
</dbReference>
<dbReference type="PRINTS" id="PR00100">
    <property type="entry name" value="AOTCASE"/>
</dbReference>
<dbReference type="PANTHER" id="PTHR45753">
    <property type="entry name" value="ORNITHINE CARBAMOYLTRANSFERASE, MITOCHONDRIAL"/>
    <property type="match status" value="1"/>
</dbReference>
<reference evidence="10" key="1">
    <citation type="journal article" date="2014" name="Front. Microbiol.">
        <title>High frequency of phylogenetically diverse reductive dehalogenase-homologous genes in deep subseafloor sedimentary metagenomes.</title>
        <authorList>
            <person name="Kawai M."/>
            <person name="Futagami T."/>
            <person name="Toyoda A."/>
            <person name="Takaki Y."/>
            <person name="Nishi S."/>
            <person name="Hori S."/>
            <person name="Arai W."/>
            <person name="Tsubouchi T."/>
            <person name="Morono Y."/>
            <person name="Uchiyama I."/>
            <person name="Ito T."/>
            <person name="Fujiyama A."/>
            <person name="Inagaki F."/>
            <person name="Takami H."/>
        </authorList>
    </citation>
    <scope>NUCLEOTIDE SEQUENCE</scope>
    <source>
        <strain evidence="10">Expedition CK06-06</strain>
    </source>
</reference>
<dbReference type="NCBIfam" id="NF002032">
    <property type="entry name" value="PRK00856.1"/>
    <property type="match status" value="1"/>
</dbReference>
<feature type="domain" description="Aspartate/ornithine carbamoyltransferase Asp/Orn-binding" evidence="8">
    <location>
        <begin position="155"/>
        <end position="302"/>
    </location>
</feature>
<dbReference type="UniPathway" id="UPA00070">
    <property type="reaction ID" value="UER00116"/>
</dbReference>
<evidence type="ECO:0000256" key="2">
    <source>
        <dbReference type="ARBA" id="ARBA00008896"/>
    </source>
</evidence>
<dbReference type="SUPFAM" id="SSF53671">
    <property type="entry name" value="Aspartate/ornithine carbamoyltransferase"/>
    <property type="match status" value="1"/>
</dbReference>
<dbReference type="Gene3D" id="3.40.50.1370">
    <property type="entry name" value="Aspartate/ornithine carbamoyltransferase"/>
    <property type="match status" value="2"/>
</dbReference>
<keyword evidence="5" id="KW-0665">Pyrimidine biosynthesis</keyword>
<protein>
    <recommendedName>
        <fullName evidence="3">aspartate carbamoyltransferase</fullName>
        <ecNumber evidence="3">2.1.3.2</ecNumber>
    </recommendedName>
</protein>
<accession>X1SHN9</accession>
<comment type="caution">
    <text evidence="10">The sequence shown here is derived from an EMBL/GenBank/DDBJ whole genome shotgun (WGS) entry which is preliminary data.</text>
</comment>
<dbReference type="PROSITE" id="PS00097">
    <property type="entry name" value="CARBAMOYLTRANSFERASE"/>
    <property type="match status" value="1"/>
</dbReference>
<gene>
    <name evidence="10" type="ORF">S12H4_16472</name>
</gene>
<dbReference type="GO" id="GO:0044205">
    <property type="term" value="P:'de novo' UMP biosynthetic process"/>
    <property type="evidence" value="ECO:0007669"/>
    <property type="project" value="UniProtKB-UniPathway"/>
</dbReference>
<evidence type="ECO:0000256" key="3">
    <source>
        <dbReference type="ARBA" id="ARBA00013008"/>
    </source>
</evidence>
<comment type="catalytic activity">
    <reaction evidence="7">
        <text>carbamoyl phosphate + L-aspartate = N-carbamoyl-L-aspartate + phosphate + H(+)</text>
        <dbReference type="Rhea" id="RHEA:20013"/>
        <dbReference type="ChEBI" id="CHEBI:15378"/>
        <dbReference type="ChEBI" id="CHEBI:29991"/>
        <dbReference type="ChEBI" id="CHEBI:32814"/>
        <dbReference type="ChEBI" id="CHEBI:43474"/>
        <dbReference type="ChEBI" id="CHEBI:58228"/>
        <dbReference type="EC" id="2.1.3.2"/>
    </reaction>
</comment>
<dbReference type="GO" id="GO:0006520">
    <property type="term" value="P:amino acid metabolic process"/>
    <property type="evidence" value="ECO:0007669"/>
    <property type="project" value="InterPro"/>
</dbReference>
<dbReference type="Pfam" id="PF00185">
    <property type="entry name" value="OTCace"/>
    <property type="match status" value="1"/>
</dbReference>
<dbReference type="PRINTS" id="PR00101">
    <property type="entry name" value="ATCASE"/>
</dbReference>
<comment type="function">
    <text evidence="6">Catalyzes the condensation of carbamoyl phosphate and aspartate to form carbamoyl aspartate and inorganic phosphate, the committed step in the de novo pyrimidine nucleotide biosynthesis pathway.</text>
</comment>
<comment type="pathway">
    <text evidence="1">Pyrimidine metabolism; UMP biosynthesis via de novo pathway; (S)-dihydroorotate from bicarbonate: step 2/3.</text>
</comment>
<evidence type="ECO:0000259" key="9">
    <source>
        <dbReference type="Pfam" id="PF02729"/>
    </source>
</evidence>
<dbReference type="AlphaFoldDB" id="X1SHN9"/>
<dbReference type="GO" id="GO:0006207">
    <property type="term" value="P:'de novo' pyrimidine nucleobase biosynthetic process"/>
    <property type="evidence" value="ECO:0007669"/>
    <property type="project" value="InterPro"/>
</dbReference>
<dbReference type="GO" id="GO:0004070">
    <property type="term" value="F:aspartate carbamoyltransferase activity"/>
    <property type="evidence" value="ECO:0007669"/>
    <property type="project" value="UniProtKB-EC"/>
</dbReference>
<dbReference type="GO" id="GO:0005829">
    <property type="term" value="C:cytosol"/>
    <property type="evidence" value="ECO:0007669"/>
    <property type="project" value="TreeGrafter"/>
</dbReference>
<evidence type="ECO:0000259" key="8">
    <source>
        <dbReference type="Pfam" id="PF00185"/>
    </source>
</evidence>
<name>X1SHN9_9ZZZZ</name>
<evidence type="ECO:0000256" key="1">
    <source>
        <dbReference type="ARBA" id="ARBA00004852"/>
    </source>
</evidence>
<dbReference type="InterPro" id="IPR036901">
    <property type="entry name" value="Asp/Orn_carbamoylTrfase_sf"/>
</dbReference>
<evidence type="ECO:0000256" key="4">
    <source>
        <dbReference type="ARBA" id="ARBA00022679"/>
    </source>
</evidence>
<sequence length="313" mass="34689">MKIKRKDLLGIEELSRKEIETILKTAESLKEISERAIKKVPYLRGKTVVNLFFEASTRTLASFALAEKRLSADSFNLSSSSSSVLKGETLLDTARNLEAMKIDFVVIRHSMPGAAHFIAKRLEASVINAGDGTHEHPTQALLDLLSLKEKFGKIKGKKVLIVGDILHSRVARSNIWALKKMGAVVSVCGPPTLMPYKMEDMGVKVFYDLNEAIPDKDVIYVLRIQRERQTGGLLPSLREYIELYGITLERLEKAKKDVVIMHPGPINRGVELDPRVADGKHSIILEQVTNGVAVRMAILYLLSGGKSAEISES</sequence>
<dbReference type="Pfam" id="PF02729">
    <property type="entry name" value="OTCace_N"/>
    <property type="match status" value="1"/>
</dbReference>
<dbReference type="EMBL" id="BARW01007969">
    <property type="protein sequence ID" value="GAI78666.1"/>
    <property type="molecule type" value="Genomic_DNA"/>
</dbReference>
<organism evidence="10">
    <name type="scientific">marine sediment metagenome</name>
    <dbReference type="NCBI Taxonomy" id="412755"/>
    <lineage>
        <taxon>unclassified sequences</taxon>
        <taxon>metagenomes</taxon>
        <taxon>ecological metagenomes</taxon>
    </lineage>
</organism>
<dbReference type="EC" id="2.1.3.2" evidence="3"/>
<comment type="similarity">
    <text evidence="2">Belongs to the aspartate/ornithine carbamoyltransferase superfamily. ATCase family.</text>
</comment>
<evidence type="ECO:0000256" key="5">
    <source>
        <dbReference type="ARBA" id="ARBA00022975"/>
    </source>
</evidence>
<dbReference type="InterPro" id="IPR002082">
    <property type="entry name" value="Asp_carbamoyltransf"/>
</dbReference>
<feature type="domain" description="Aspartate/ornithine carbamoyltransferase carbamoyl-P binding" evidence="9">
    <location>
        <begin position="6"/>
        <end position="149"/>
    </location>
</feature>
<dbReference type="InterPro" id="IPR006131">
    <property type="entry name" value="Asp_carbamoyltransf_Asp/Orn-bd"/>
</dbReference>
<dbReference type="InterPro" id="IPR006132">
    <property type="entry name" value="Asp/Orn_carbamoyltranf_P-bd"/>
</dbReference>
<proteinExistence type="inferred from homology"/>
<evidence type="ECO:0000256" key="6">
    <source>
        <dbReference type="ARBA" id="ARBA00043884"/>
    </source>
</evidence>
<dbReference type="PANTHER" id="PTHR45753:SF6">
    <property type="entry name" value="ASPARTATE CARBAMOYLTRANSFERASE"/>
    <property type="match status" value="1"/>
</dbReference>
<dbReference type="HAMAP" id="MF_00001">
    <property type="entry name" value="Asp_carb_tr"/>
    <property type="match status" value="1"/>
</dbReference>
<dbReference type="InterPro" id="IPR006130">
    <property type="entry name" value="Asp/Orn_carbamoylTrfase"/>
</dbReference>
<evidence type="ECO:0000256" key="7">
    <source>
        <dbReference type="ARBA" id="ARBA00048859"/>
    </source>
</evidence>
<dbReference type="NCBIfam" id="TIGR00670">
    <property type="entry name" value="asp_carb_tr"/>
    <property type="match status" value="1"/>
</dbReference>
<dbReference type="GO" id="GO:0016597">
    <property type="term" value="F:amino acid binding"/>
    <property type="evidence" value="ECO:0007669"/>
    <property type="project" value="InterPro"/>
</dbReference>